<feature type="region of interest" description="Disordered" evidence="6">
    <location>
        <begin position="1"/>
        <end position="21"/>
    </location>
</feature>
<evidence type="ECO:0000256" key="4">
    <source>
        <dbReference type="ARBA" id="ARBA00023125"/>
    </source>
</evidence>
<dbReference type="InterPro" id="IPR014284">
    <property type="entry name" value="RNA_pol_sigma-70_dom"/>
</dbReference>
<evidence type="ECO:0000313" key="8">
    <source>
        <dbReference type="EMBL" id="MFC4590474.1"/>
    </source>
</evidence>
<comment type="caution">
    <text evidence="8">The sequence shown here is derived from an EMBL/GenBank/DDBJ whole genome shotgun (WGS) entry which is preliminary data.</text>
</comment>
<name>A0ABV9EQX1_9ACTN</name>
<organism evidence="8 9">
    <name type="scientific">Sphaerisporangium corydalis</name>
    <dbReference type="NCBI Taxonomy" id="1441875"/>
    <lineage>
        <taxon>Bacteria</taxon>
        <taxon>Bacillati</taxon>
        <taxon>Actinomycetota</taxon>
        <taxon>Actinomycetes</taxon>
        <taxon>Streptosporangiales</taxon>
        <taxon>Streptosporangiaceae</taxon>
        <taxon>Sphaerisporangium</taxon>
    </lineage>
</organism>
<dbReference type="Pfam" id="PF04542">
    <property type="entry name" value="Sigma70_r2"/>
    <property type="match status" value="1"/>
</dbReference>
<keyword evidence="9" id="KW-1185">Reference proteome</keyword>
<dbReference type="InterPro" id="IPR039425">
    <property type="entry name" value="RNA_pol_sigma-70-like"/>
</dbReference>
<dbReference type="InterPro" id="IPR013324">
    <property type="entry name" value="RNA_pol_sigma_r3/r4-like"/>
</dbReference>
<keyword evidence="2" id="KW-0805">Transcription regulation</keyword>
<evidence type="ECO:0000256" key="1">
    <source>
        <dbReference type="ARBA" id="ARBA00010641"/>
    </source>
</evidence>
<gene>
    <name evidence="8" type="ORF">ACFO8L_30570</name>
</gene>
<dbReference type="InterPro" id="IPR013325">
    <property type="entry name" value="RNA_pol_sigma_r2"/>
</dbReference>
<dbReference type="NCBIfam" id="TIGR02937">
    <property type="entry name" value="sigma70-ECF"/>
    <property type="match status" value="1"/>
</dbReference>
<proteinExistence type="inferred from homology"/>
<dbReference type="PANTHER" id="PTHR43133">
    <property type="entry name" value="RNA POLYMERASE ECF-TYPE SIGMA FACTO"/>
    <property type="match status" value="1"/>
</dbReference>
<evidence type="ECO:0000256" key="3">
    <source>
        <dbReference type="ARBA" id="ARBA00023082"/>
    </source>
</evidence>
<evidence type="ECO:0000256" key="6">
    <source>
        <dbReference type="SAM" id="MobiDB-lite"/>
    </source>
</evidence>
<feature type="domain" description="RNA polymerase sigma-70 region 2" evidence="7">
    <location>
        <begin position="46"/>
        <end position="102"/>
    </location>
</feature>
<keyword evidence="3" id="KW-0731">Sigma factor</keyword>
<dbReference type="InterPro" id="IPR007627">
    <property type="entry name" value="RNA_pol_sigma70_r2"/>
</dbReference>
<dbReference type="Gene3D" id="1.10.10.10">
    <property type="entry name" value="Winged helix-like DNA-binding domain superfamily/Winged helix DNA-binding domain"/>
    <property type="match status" value="1"/>
</dbReference>
<dbReference type="Proteomes" id="UP001595891">
    <property type="component" value="Unassembled WGS sequence"/>
</dbReference>
<evidence type="ECO:0000313" key="9">
    <source>
        <dbReference type="Proteomes" id="UP001595891"/>
    </source>
</evidence>
<dbReference type="EMBL" id="JBHSFN010000023">
    <property type="protein sequence ID" value="MFC4590474.1"/>
    <property type="molecule type" value="Genomic_DNA"/>
</dbReference>
<reference evidence="9" key="1">
    <citation type="journal article" date="2019" name="Int. J. Syst. Evol. Microbiol.">
        <title>The Global Catalogue of Microorganisms (GCM) 10K type strain sequencing project: providing services to taxonomists for standard genome sequencing and annotation.</title>
        <authorList>
            <consortium name="The Broad Institute Genomics Platform"/>
            <consortium name="The Broad Institute Genome Sequencing Center for Infectious Disease"/>
            <person name="Wu L."/>
            <person name="Ma J."/>
        </authorList>
    </citation>
    <scope>NUCLEOTIDE SEQUENCE [LARGE SCALE GENOMIC DNA]</scope>
    <source>
        <strain evidence="9">CCUG 49560</strain>
    </source>
</reference>
<sequence length="206" mass="22876">MSDEPAPECPTPSLTDRGPERRDRLAAQLRRAQEGHGEALDAVVADLTPMLWHAVRSQGLGRQAAEDVIQTTWLSLLRYLHTIENPAGLIEWLITTARREAWRVRAASRAEDLADDDALARVPDPGVPPDDLVVQDEQGRALWKAVARLAQPCRDLLRIVAFVRRPDYDAVAAALGMPRGSIGPTRGRCLTKLRRLLAEDPDWSRS</sequence>
<accession>A0ABV9EQX1</accession>
<dbReference type="PANTHER" id="PTHR43133:SF8">
    <property type="entry name" value="RNA POLYMERASE SIGMA FACTOR HI_1459-RELATED"/>
    <property type="match status" value="1"/>
</dbReference>
<evidence type="ECO:0000256" key="5">
    <source>
        <dbReference type="ARBA" id="ARBA00023163"/>
    </source>
</evidence>
<keyword evidence="5" id="KW-0804">Transcription</keyword>
<dbReference type="InterPro" id="IPR036388">
    <property type="entry name" value="WH-like_DNA-bd_sf"/>
</dbReference>
<dbReference type="SUPFAM" id="SSF88659">
    <property type="entry name" value="Sigma3 and sigma4 domains of RNA polymerase sigma factors"/>
    <property type="match status" value="1"/>
</dbReference>
<dbReference type="SUPFAM" id="SSF88946">
    <property type="entry name" value="Sigma2 domain of RNA polymerase sigma factors"/>
    <property type="match status" value="1"/>
</dbReference>
<evidence type="ECO:0000256" key="2">
    <source>
        <dbReference type="ARBA" id="ARBA00023015"/>
    </source>
</evidence>
<keyword evidence="4" id="KW-0238">DNA-binding</keyword>
<evidence type="ECO:0000259" key="7">
    <source>
        <dbReference type="Pfam" id="PF04542"/>
    </source>
</evidence>
<dbReference type="RefSeq" id="WP_262849662.1">
    <property type="nucleotide sequence ID" value="NZ_JANZYP010000088.1"/>
</dbReference>
<comment type="similarity">
    <text evidence="1">Belongs to the sigma-70 factor family. ECF subfamily.</text>
</comment>
<protein>
    <submittedName>
        <fullName evidence="8">RNA polymerase sigma factor</fullName>
    </submittedName>
</protein>
<dbReference type="Gene3D" id="1.10.1740.10">
    <property type="match status" value="1"/>
</dbReference>